<feature type="non-terminal residue" evidence="5">
    <location>
        <position position="164"/>
    </location>
</feature>
<organism evidence="5 6">
    <name type="scientific">Pisolithus microcarpus 441</name>
    <dbReference type="NCBI Taxonomy" id="765257"/>
    <lineage>
        <taxon>Eukaryota</taxon>
        <taxon>Fungi</taxon>
        <taxon>Dikarya</taxon>
        <taxon>Basidiomycota</taxon>
        <taxon>Agaricomycotina</taxon>
        <taxon>Agaricomycetes</taxon>
        <taxon>Agaricomycetidae</taxon>
        <taxon>Boletales</taxon>
        <taxon>Sclerodermatineae</taxon>
        <taxon>Pisolithaceae</taxon>
        <taxon>Pisolithus</taxon>
    </lineage>
</organism>
<dbReference type="InterPro" id="IPR014001">
    <property type="entry name" value="Helicase_ATP-bd"/>
</dbReference>
<dbReference type="Gene3D" id="3.40.50.10810">
    <property type="entry name" value="Tandem AAA-ATPase domain"/>
    <property type="match status" value="1"/>
</dbReference>
<feature type="domain" description="Helicase ATP-binding" evidence="4">
    <location>
        <begin position="1"/>
        <end position="129"/>
    </location>
</feature>
<name>A0A0C9Y9H4_9AGAM</name>
<evidence type="ECO:0000256" key="2">
    <source>
        <dbReference type="ARBA" id="ARBA00022801"/>
    </source>
</evidence>
<keyword evidence="6" id="KW-1185">Reference proteome</keyword>
<evidence type="ECO:0000313" key="6">
    <source>
        <dbReference type="Proteomes" id="UP000054018"/>
    </source>
</evidence>
<evidence type="ECO:0000313" key="5">
    <source>
        <dbReference type="EMBL" id="KIK13521.1"/>
    </source>
</evidence>
<keyword evidence="2" id="KW-0378">Hydrolase</keyword>
<dbReference type="GO" id="GO:0016787">
    <property type="term" value="F:hydrolase activity"/>
    <property type="evidence" value="ECO:0007669"/>
    <property type="project" value="UniProtKB-KW"/>
</dbReference>
<dbReference type="HOGENOM" id="CLU_128008_1_0_1"/>
<dbReference type="GO" id="GO:0005524">
    <property type="term" value="F:ATP binding"/>
    <property type="evidence" value="ECO:0007669"/>
    <property type="project" value="UniProtKB-KW"/>
</dbReference>
<dbReference type="AlphaFoldDB" id="A0A0C9Y9H4"/>
<keyword evidence="3" id="KW-0067">ATP-binding</keyword>
<dbReference type="CDD" id="cd18008">
    <property type="entry name" value="DEXDc_SHPRH-like"/>
    <property type="match status" value="1"/>
</dbReference>
<dbReference type="PANTHER" id="PTHR45626">
    <property type="entry name" value="TRANSCRIPTION TERMINATION FACTOR 2-RELATED"/>
    <property type="match status" value="1"/>
</dbReference>
<dbReference type="InterPro" id="IPR038718">
    <property type="entry name" value="SNF2-like_sf"/>
</dbReference>
<dbReference type="GO" id="GO:0005634">
    <property type="term" value="C:nucleus"/>
    <property type="evidence" value="ECO:0007669"/>
    <property type="project" value="TreeGrafter"/>
</dbReference>
<evidence type="ECO:0000256" key="3">
    <source>
        <dbReference type="ARBA" id="ARBA00022840"/>
    </source>
</evidence>
<dbReference type="STRING" id="765257.A0A0C9Y9H4"/>
<evidence type="ECO:0000259" key="4">
    <source>
        <dbReference type="PROSITE" id="PS51192"/>
    </source>
</evidence>
<sequence>IVCPVSLIGQWESEIKKFTLGVKVVKHHGSLCGNPLTLQDSHVVITSYATMASEYAAICANSGSRKSALFRVKWWRIILDEAHLIRNWAAKSAEACFNVVGKYRWCFTGTPIQNRVEDLYSMFKFLKVEPLGDLQEFRNYILKPIKGGQVTLAIEHLQVRIRAG</sequence>
<reference evidence="5 6" key="1">
    <citation type="submission" date="2014-04" db="EMBL/GenBank/DDBJ databases">
        <authorList>
            <consortium name="DOE Joint Genome Institute"/>
            <person name="Kuo A."/>
            <person name="Kohler A."/>
            <person name="Costa M.D."/>
            <person name="Nagy L.G."/>
            <person name="Floudas D."/>
            <person name="Copeland A."/>
            <person name="Barry K.W."/>
            <person name="Cichocki N."/>
            <person name="Veneault-Fourrey C."/>
            <person name="LaButti K."/>
            <person name="Lindquist E.A."/>
            <person name="Lipzen A."/>
            <person name="Lundell T."/>
            <person name="Morin E."/>
            <person name="Murat C."/>
            <person name="Sun H."/>
            <person name="Tunlid A."/>
            <person name="Henrissat B."/>
            <person name="Grigoriev I.V."/>
            <person name="Hibbett D.S."/>
            <person name="Martin F."/>
            <person name="Nordberg H.P."/>
            <person name="Cantor M.N."/>
            <person name="Hua S.X."/>
        </authorList>
    </citation>
    <scope>NUCLEOTIDE SEQUENCE [LARGE SCALE GENOMIC DNA]</scope>
    <source>
        <strain evidence="5 6">441</strain>
    </source>
</reference>
<dbReference type="EMBL" id="KN833989">
    <property type="protein sequence ID" value="KIK13521.1"/>
    <property type="molecule type" value="Genomic_DNA"/>
</dbReference>
<gene>
    <name evidence="5" type="ORF">PISMIDRAFT_118708</name>
</gene>
<dbReference type="SUPFAM" id="SSF52540">
    <property type="entry name" value="P-loop containing nucleoside triphosphate hydrolases"/>
    <property type="match status" value="1"/>
</dbReference>
<dbReference type="InterPro" id="IPR000330">
    <property type="entry name" value="SNF2_N"/>
</dbReference>
<dbReference type="Pfam" id="PF00176">
    <property type="entry name" value="SNF2-rel_dom"/>
    <property type="match status" value="1"/>
</dbReference>
<dbReference type="Proteomes" id="UP000054018">
    <property type="component" value="Unassembled WGS sequence"/>
</dbReference>
<proteinExistence type="predicted"/>
<evidence type="ECO:0000256" key="1">
    <source>
        <dbReference type="ARBA" id="ARBA00022741"/>
    </source>
</evidence>
<dbReference type="InterPro" id="IPR050628">
    <property type="entry name" value="SNF2_RAD54_helicase_TF"/>
</dbReference>
<dbReference type="InterPro" id="IPR027417">
    <property type="entry name" value="P-loop_NTPase"/>
</dbReference>
<dbReference type="PROSITE" id="PS51192">
    <property type="entry name" value="HELICASE_ATP_BIND_1"/>
    <property type="match status" value="1"/>
</dbReference>
<reference evidence="6" key="2">
    <citation type="submission" date="2015-01" db="EMBL/GenBank/DDBJ databases">
        <title>Evolutionary Origins and Diversification of the Mycorrhizal Mutualists.</title>
        <authorList>
            <consortium name="DOE Joint Genome Institute"/>
            <consortium name="Mycorrhizal Genomics Consortium"/>
            <person name="Kohler A."/>
            <person name="Kuo A."/>
            <person name="Nagy L.G."/>
            <person name="Floudas D."/>
            <person name="Copeland A."/>
            <person name="Barry K.W."/>
            <person name="Cichocki N."/>
            <person name="Veneault-Fourrey C."/>
            <person name="LaButti K."/>
            <person name="Lindquist E.A."/>
            <person name="Lipzen A."/>
            <person name="Lundell T."/>
            <person name="Morin E."/>
            <person name="Murat C."/>
            <person name="Riley R."/>
            <person name="Ohm R."/>
            <person name="Sun H."/>
            <person name="Tunlid A."/>
            <person name="Henrissat B."/>
            <person name="Grigoriev I.V."/>
            <person name="Hibbett D.S."/>
            <person name="Martin F."/>
        </authorList>
    </citation>
    <scope>NUCLEOTIDE SEQUENCE [LARGE SCALE GENOMIC DNA]</scope>
    <source>
        <strain evidence="6">441</strain>
    </source>
</reference>
<keyword evidence="1" id="KW-0547">Nucleotide-binding</keyword>
<dbReference type="GO" id="GO:0006281">
    <property type="term" value="P:DNA repair"/>
    <property type="evidence" value="ECO:0007669"/>
    <property type="project" value="TreeGrafter"/>
</dbReference>
<protein>
    <recommendedName>
        <fullName evidence="4">Helicase ATP-binding domain-containing protein</fullName>
    </recommendedName>
</protein>
<dbReference type="OrthoDB" id="423559at2759"/>
<feature type="non-terminal residue" evidence="5">
    <location>
        <position position="1"/>
    </location>
</feature>
<dbReference type="GO" id="GO:0008094">
    <property type="term" value="F:ATP-dependent activity, acting on DNA"/>
    <property type="evidence" value="ECO:0007669"/>
    <property type="project" value="TreeGrafter"/>
</dbReference>
<accession>A0A0C9Y9H4</accession>